<dbReference type="Gene3D" id="3.40.30.120">
    <property type="match status" value="1"/>
</dbReference>
<dbReference type="Proteomes" id="UP000003963">
    <property type="component" value="Unassembled WGS sequence"/>
</dbReference>
<gene>
    <name evidence="1" type="ORF">SSOG_02373</name>
</gene>
<accession>D9W8F2</accession>
<sequence length="134" mass="14345">MDLDEVNRFLGDMMAGLTTRYDLGDPDPLVGTLCPDMKLSPVGDGDDTGALRLAELPQDGQGLLLDLAGDPAPPRVAAAWAGRVRVVRAPADRDDVDAMLLRPDGCVAWVARPGVAPDQDALTLALRRWFGEPR</sequence>
<evidence type="ECO:0000313" key="2">
    <source>
        <dbReference type="Proteomes" id="UP000003963"/>
    </source>
</evidence>
<dbReference type="AlphaFoldDB" id="D9W8F2"/>
<evidence type="ECO:0000313" key="1">
    <source>
        <dbReference type="EMBL" id="EFL22659.1"/>
    </source>
</evidence>
<reference evidence="1 2" key="1">
    <citation type="submission" date="2009-02" db="EMBL/GenBank/DDBJ databases">
        <title>Annotation of Streptomyces hygroscopicus strain ATCC 53653.</title>
        <authorList>
            <consortium name="The Broad Institute Genome Sequencing Platform"/>
            <consortium name="Broad Institute Microbial Sequencing Center"/>
            <person name="Fischbach M."/>
            <person name="Godfrey P."/>
            <person name="Ward D."/>
            <person name="Young S."/>
            <person name="Zeng Q."/>
            <person name="Koehrsen M."/>
            <person name="Alvarado L."/>
            <person name="Berlin A.M."/>
            <person name="Bochicchio J."/>
            <person name="Borenstein D."/>
            <person name="Chapman S.B."/>
            <person name="Chen Z."/>
            <person name="Engels R."/>
            <person name="Freedman E."/>
            <person name="Gellesch M."/>
            <person name="Goldberg J."/>
            <person name="Griggs A."/>
            <person name="Gujja S."/>
            <person name="Heilman E.R."/>
            <person name="Heiman D.I."/>
            <person name="Hepburn T.A."/>
            <person name="Howarth C."/>
            <person name="Jen D."/>
            <person name="Larson L."/>
            <person name="Lewis B."/>
            <person name="Mehta T."/>
            <person name="Park D."/>
            <person name="Pearson M."/>
            <person name="Richards J."/>
            <person name="Roberts A."/>
            <person name="Saif S."/>
            <person name="Shea T.D."/>
            <person name="Shenoy N."/>
            <person name="Sisk P."/>
            <person name="Stolte C."/>
            <person name="Sykes S.N."/>
            <person name="Thomson T."/>
            <person name="Walk T."/>
            <person name="White J."/>
            <person name="Yandava C."/>
            <person name="Straight P."/>
            <person name="Clardy J."/>
            <person name="Hung D."/>
            <person name="Kolter R."/>
            <person name="Mekalanos J."/>
            <person name="Walker S."/>
            <person name="Walsh C.T."/>
            <person name="Wieland-Brown L.C."/>
            <person name="Haas B."/>
            <person name="Nusbaum C."/>
            <person name="Birren B."/>
        </authorList>
    </citation>
    <scope>NUCLEOTIDE SEQUENCE [LARGE SCALE GENOMIC DNA]</scope>
    <source>
        <strain evidence="1 2">ATCC 53653</strain>
    </source>
</reference>
<dbReference type="EMBL" id="GG657754">
    <property type="protein sequence ID" value="EFL22659.1"/>
    <property type="molecule type" value="Genomic_DNA"/>
</dbReference>
<dbReference type="STRING" id="457427.SSOG_02373"/>
<keyword evidence="2" id="KW-1185">Reference proteome</keyword>
<dbReference type="Pfam" id="PF21274">
    <property type="entry name" value="Rng_hyd_C"/>
    <property type="match status" value="1"/>
</dbReference>
<organism evidence="1 2">
    <name type="scientific">Streptomyces himastatinicus ATCC 53653</name>
    <dbReference type="NCBI Taxonomy" id="457427"/>
    <lineage>
        <taxon>Bacteria</taxon>
        <taxon>Bacillati</taxon>
        <taxon>Actinomycetota</taxon>
        <taxon>Actinomycetes</taxon>
        <taxon>Kitasatosporales</taxon>
        <taxon>Streptomycetaceae</taxon>
        <taxon>Streptomyces</taxon>
        <taxon>Streptomyces violaceusniger group</taxon>
    </lineage>
</organism>
<dbReference type="OrthoDB" id="8670884at2"/>
<protein>
    <submittedName>
        <fullName evidence="1">Flavin-type hydroxylase</fullName>
    </submittedName>
</protein>
<proteinExistence type="predicted"/>
<name>D9W8F2_9ACTN</name>
<dbReference type="HOGENOM" id="CLU_142056_0_0_11"/>